<evidence type="ECO:0000313" key="2">
    <source>
        <dbReference type="Proteomes" id="UP001150001"/>
    </source>
</evidence>
<dbReference type="RefSeq" id="WP_272236602.1">
    <property type="nucleotide sequence ID" value="NZ_JAPFIQ010000013.1"/>
</dbReference>
<evidence type="ECO:0000313" key="1">
    <source>
        <dbReference type="EMBL" id="MDC5738622.1"/>
    </source>
</evidence>
<dbReference type="SUPFAM" id="SSF69279">
    <property type="entry name" value="Phage tail proteins"/>
    <property type="match status" value="1"/>
</dbReference>
<organism evidence="1 2">
    <name type="scientific">Vibrio europaeus</name>
    <dbReference type="NCBI Taxonomy" id="300876"/>
    <lineage>
        <taxon>Bacteria</taxon>
        <taxon>Pseudomonadati</taxon>
        <taxon>Pseudomonadota</taxon>
        <taxon>Gammaproteobacteria</taxon>
        <taxon>Vibrionales</taxon>
        <taxon>Vibrionaceae</taxon>
        <taxon>Vibrio</taxon>
        <taxon>Vibrio oreintalis group</taxon>
    </lineage>
</organism>
<dbReference type="EMBL" id="JAPFIT010000005">
    <property type="protein sequence ID" value="MDC5738622.1"/>
    <property type="molecule type" value="Genomic_DNA"/>
</dbReference>
<dbReference type="Proteomes" id="UP001150001">
    <property type="component" value="Unassembled WGS sequence"/>
</dbReference>
<proteinExistence type="predicted"/>
<sequence length="311" mass="34548">MSFERQDAPGNKSDTLKIVVSTAELDGIPKEDAEIRWYEGYLGDEVDKGLFTITRIIPQLFPAQVTIIATAAPFKADDQTGIKERRSDSWENISLGDLFREVVKPHGFSPRVDPTLDSINIEHINQTDETDPAFLRRVAKKYDAVAKPVDGLYVLARRGKVKTITGQNAPVKEVSVPQRNIPTETGFVNASTDNPSRTRFKGVIARWQNVNTGVEEEVTKGSKPLKKLPHVYSSKAEAEAEAEAALRENDRKGRTLRIDLEGDPHIVAEGLIQLDSTWPEHSQGTYSCDQVTARWSAQAPYRISVKATIPV</sequence>
<name>A0ABT5GN09_9VIBR</name>
<keyword evidence="2" id="KW-1185">Reference proteome</keyword>
<reference evidence="1" key="1">
    <citation type="submission" date="2022-11" db="EMBL/GenBank/DDBJ databases">
        <title>Role of the vibriolysin VemA secreted by the emergent pathogen Vibrio europaeus in the colonization of Manila clam mucus.</title>
        <authorList>
            <person name="Martinez C."/>
            <person name="Rodriguez S."/>
            <person name="Vences A."/>
            <person name="Barja J.L."/>
            <person name="Toranzo A.E."/>
            <person name="Dubert J."/>
        </authorList>
    </citation>
    <scope>NUCLEOTIDE SEQUENCE</scope>
    <source>
        <strain evidence="1">3454</strain>
    </source>
</reference>
<accession>A0ABT5GN09</accession>
<gene>
    <name evidence="1" type="ORF">OPW20_01025</name>
</gene>
<comment type="caution">
    <text evidence="1">The sequence shown here is derived from an EMBL/GenBank/DDBJ whole genome shotgun (WGS) entry which is preliminary data.</text>
</comment>
<protein>
    <submittedName>
        <fullName evidence="1">Contractile injection system protein, VgrG/Pvc8 family</fullName>
    </submittedName>
</protein>